<accession>A0ABN6VKW7</accession>
<keyword evidence="2" id="KW-1185">Reference proteome</keyword>
<proteinExistence type="predicted"/>
<organism evidence="1 2">
    <name type="scientific">Methylocystis iwaonis</name>
    <dbReference type="NCBI Taxonomy" id="2885079"/>
    <lineage>
        <taxon>Bacteria</taxon>
        <taxon>Pseudomonadati</taxon>
        <taxon>Pseudomonadota</taxon>
        <taxon>Alphaproteobacteria</taxon>
        <taxon>Hyphomicrobiales</taxon>
        <taxon>Methylocystaceae</taxon>
        <taxon>Methylocystis</taxon>
    </lineage>
</organism>
<protein>
    <recommendedName>
        <fullName evidence="3">Glycosyl transferase family 28 C-terminal domain-containing protein</fullName>
    </recommendedName>
</protein>
<dbReference type="InterPro" id="IPR053205">
    <property type="entry name" value="GHMP_kinase_L-arabinokinase"/>
</dbReference>
<sequence length="359" mass="39100">MSVKTILFDISNHGFGHLSQTAPVIDRLQERFSGLRIVLRTKHPRRVVEEFISSGIEILQAPMDVTVDAPDAMSVDLEASAAAYMRLYKAWETLLNVESQFMRALEPSLVVSNISPLSLAAARRAGVRNIALCCMNWADIYENFFSGRPEASRVLGTLREAYSTAELFLQPRPHMSMSDISSGRPIGPIARKGVRRRDELRKRLNVGNGERLVLLTLGGLPNPGSLDLPRVDGVRWLVRRAIAPLRDDVSACEASVLSALDLLFSVDAVICKDSYCTVVEAACAAVGVVIAPRKDWPETDCLVDWAERHCNFALASGGLKDARGLAVELEKVLCGPQRAPIEPTGVDEAVEAIATAAGL</sequence>
<name>A0ABN6VKW7_9HYPH</name>
<dbReference type="PANTHER" id="PTHR38134">
    <property type="entry name" value="SLR1395 PROTEIN"/>
    <property type="match status" value="1"/>
</dbReference>
<evidence type="ECO:0000313" key="2">
    <source>
        <dbReference type="Proteomes" id="UP001317629"/>
    </source>
</evidence>
<dbReference type="SUPFAM" id="SSF53756">
    <property type="entry name" value="UDP-Glycosyltransferase/glycogen phosphorylase"/>
    <property type="match status" value="1"/>
</dbReference>
<dbReference type="PANTHER" id="PTHR38134:SF2">
    <property type="entry name" value="GALACTOKINASE"/>
    <property type="match status" value="1"/>
</dbReference>
<reference evidence="1 2" key="1">
    <citation type="journal article" date="2023" name="Int. J. Syst. Evol. Microbiol.">
        <title>Methylocystis iwaonis sp. nov., a type II methane-oxidizing bacterium from surface soil of a rice paddy field in Japan, and emended description of the genus Methylocystis (ex Whittenbury et al. 1970) Bowman et al. 1993.</title>
        <authorList>
            <person name="Kaise H."/>
            <person name="Sawadogo J.B."/>
            <person name="Alam M.S."/>
            <person name="Ueno C."/>
            <person name="Dianou D."/>
            <person name="Shinjo R."/>
            <person name="Asakawa S."/>
        </authorList>
    </citation>
    <scope>NUCLEOTIDE SEQUENCE [LARGE SCALE GENOMIC DNA]</scope>
    <source>
        <strain evidence="1 2">SS37A-Re</strain>
    </source>
</reference>
<evidence type="ECO:0000313" key="1">
    <source>
        <dbReference type="EMBL" id="BDV35605.1"/>
    </source>
</evidence>
<evidence type="ECO:0008006" key="3">
    <source>
        <dbReference type="Google" id="ProtNLM"/>
    </source>
</evidence>
<dbReference type="RefSeq" id="WP_281929085.1">
    <property type="nucleotide sequence ID" value="NZ_AP027142.1"/>
</dbReference>
<dbReference type="EMBL" id="AP027142">
    <property type="protein sequence ID" value="BDV35605.1"/>
    <property type="molecule type" value="Genomic_DNA"/>
</dbReference>
<gene>
    <name evidence="1" type="ORF">SS37A_31340</name>
</gene>
<dbReference type="Proteomes" id="UP001317629">
    <property type="component" value="Chromosome"/>
</dbReference>